<gene>
    <name evidence="2" type="ORF">ONE63_003598</name>
</gene>
<dbReference type="AlphaFoldDB" id="A0AAV7X6Z4"/>
<sequence>MIYKTCFDRCCLTPGLVSNGIESSVKVCSRVVRGPNWRWDNQDGGPGVEGRVLKVKNTGWVTVEWPSGYENDYRMGAEGAHDLRVLDDDDSVPPTFSRRCGIAVMAAT</sequence>
<evidence type="ECO:0000259" key="1">
    <source>
        <dbReference type="PROSITE" id="PS51416"/>
    </source>
</evidence>
<dbReference type="SUPFAM" id="SSF159034">
    <property type="entry name" value="Mib/herc2 domain-like"/>
    <property type="match status" value="1"/>
</dbReference>
<dbReference type="Pfam" id="PF06701">
    <property type="entry name" value="MIB_HERC2"/>
    <property type="match status" value="1"/>
</dbReference>
<protein>
    <recommendedName>
        <fullName evidence="1">MIB/HERC2 domain-containing protein</fullName>
    </recommendedName>
</protein>
<name>A0AAV7X6Z4_9NEOP</name>
<dbReference type="InterPro" id="IPR037252">
    <property type="entry name" value="Mib_Herc2_sf"/>
</dbReference>
<dbReference type="Gene3D" id="2.30.30.40">
    <property type="entry name" value="SH3 Domains"/>
    <property type="match status" value="1"/>
</dbReference>
<organism evidence="2 3">
    <name type="scientific">Megalurothrips usitatus</name>
    <name type="common">bean blossom thrips</name>
    <dbReference type="NCBI Taxonomy" id="439358"/>
    <lineage>
        <taxon>Eukaryota</taxon>
        <taxon>Metazoa</taxon>
        <taxon>Ecdysozoa</taxon>
        <taxon>Arthropoda</taxon>
        <taxon>Hexapoda</taxon>
        <taxon>Insecta</taxon>
        <taxon>Pterygota</taxon>
        <taxon>Neoptera</taxon>
        <taxon>Paraneoptera</taxon>
        <taxon>Thysanoptera</taxon>
        <taxon>Terebrantia</taxon>
        <taxon>Thripoidea</taxon>
        <taxon>Thripidae</taxon>
        <taxon>Megalurothrips</taxon>
    </lineage>
</organism>
<dbReference type="PROSITE" id="PS51416">
    <property type="entry name" value="MIB_HERC2"/>
    <property type="match status" value="1"/>
</dbReference>
<dbReference type="EMBL" id="JAPTSV010000014">
    <property type="protein sequence ID" value="KAJ1520472.1"/>
    <property type="molecule type" value="Genomic_DNA"/>
</dbReference>
<keyword evidence="3" id="KW-1185">Reference proteome</keyword>
<dbReference type="GO" id="GO:0016567">
    <property type="term" value="P:protein ubiquitination"/>
    <property type="evidence" value="ECO:0007669"/>
    <property type="project" value="InterPro"/>
</dbReference>
<feature type="domain" description="MIB/HERC2" evidence="1">
    <location>
        <begin position="17"/>
        <end position="89"/>
    </location>
</feature>
<proteinExistence type="predicted"/>
<dbReference type="InterPro" id="IPR010606">
    <property type="entry name" value="Mib_Herc2"/>
</dbReference>
<accession>A0AAV7X6Z4</accession>
<dbReference type="Proteomes" id="UP001075354">
    <property type="component" value="Chromosome 14"/>
</dbReference>
<evidence type="ECO:0000313" key="3">
    <source>
        <dbReference type="Proteomes" id="UP001075354"/>
    </source>
</evidence>
<comment type="caution">
    <text evidence="2">The sequence shown here is derived from an EMBL/GenBank/DDBJ whole genome shotgun (WGS) entry which is preliminary data.</text>
</comment>
<dbReference type="GO" id="GO:0046872">
    <property type="term" value="F:metal ion binding"/>
    <property type="evidence" value="ECO:0007669"/>
    <property type="project" value="InterPro"/>
</dbReference>
<dbReference type="GO" id="GO:0004842">
    <property type="term" value="F:ubiquitin-protein transferase activity"/>
    <property type="evidence" value="ECO:0007669"/>
    <property type="project" value="InterPro"/>
</dbReference>
<evidence type="ECO:0000313" key="2">
    <source>
        <dbReference type="EMBL" id="KAJ1520472.1"/>
    </source>
</evidence>
<reference evidence="2" key="1">
    <citation type="submission" date="2022-12" db="EMBL/GenBank/DDBJ databases">
        <title>Chromosome-level genome assembly of the bean flower thrips Megalurothrips usitatus.</title>
        <authorList>
            <person name="Ma L."/>
            <person name="Liu Q."/>
            <person name="Li H."/>
            <person name="Cai W."/>
        </authorList>
    </citation>
    <scope>NUCLEOTIDE SEQUENCE</scope>
    <source>
        <strain evidence="2">Cailab_2022a</strain>
    </source>
</reference>